<evidence type="ECO:0000313" key="1">
    <source>
        <dbReference type="EMBL" id="ROQ18668.1"/>
    </source>
</evidence>
<dbReference type="InterPro" id="IPR009778">
    <property type="entry name" value="ROF"/>
</dbReference>
<organism evidence="1 2">
    <name type="scientific">Marinimicrobium koreense</name>
    <dbReference type="NCBI Taxonomy" id="306545"/>
    <lineage>
        <taxon>Bacteria</taxon>
        <taxon>Pseudomonadati</taxon>
        <taxon>Pseudomonadota</taxon>
        <taxon>Gammaproteobacteria</taxon>
        <taxon>Cellvibrionales</taxon>
        <taxon>Cellvibrionaceae</taxon>
        <taxon>Marinimicrobium</taxon>
    </lineage>
</organism>
<name>A0A3N1NU06_9GAMM</name>
<reference evidence="1 2" key="1">
    <citation type="submission" date="2018-11" db="EMBL/GenBank/DDBJ databases">
        <title>Genomic Encyclopedia of Type Strains, Phase IV (KMG-IV): sequencing the most valuable type-strain genomes for metagenomic binning, comparative biology and taxonomic classification.</title>
        <authorList>
            <person name="Goeker M."/>
        </authorList>
    </citation>
    <scope>NUCLEOTIDE SEQUENCE [LARGE SCALE GENOMIC DNA]</scope>
    <source>
        <strain evidence="1 2">DSM 16974</strain>
    </source>
</reference>
<dbReference type="InterPro" id="IPR023534">
    <property type="entry name" value="Rof/RNase_P-like"/>
</dbReference>
<keyword evidence="2" id="KW-1185">Reference proteome</keyword>
<accession>A0A3N1NU06</accession>
<protein>
    <submittedName>
        <fullName evidence="1">Rof transcriptional antiterminator</fullName>
    </submittedName>
</protein>
<dbReference type="AlphaFoldDB" id="A0A3N1NU06"/>
<evidence type="ECO:0000313" key="2">
    <source>
        <dbReference type="Proteomes" id="UP000273643"/>
    </source>
</evidence>
<dbReference type="SUPFAM" id="SSF101744">
    <property type="entry name" value="Rof/RNase P subunit-like"/>
    <property type="match status" value="1"/>
</dbReference>
<dbReference type="Pfam" id="PF07073">
    <property type="entry name" value="ROF"/>
    <property type="match status" value="1"/>
</dbReference>
<dbReference type="InterPro" id="IPR038626">
    <property type="entry name" value="Rof-like_sf"/>
</dbReference>
<proteinExistence type="predicted"/>
<dbReference type="Gene3D" id="2.30.30.400">
    <property type="entry name" value="Rof-like"/>
    <property type="match status" value="1"/>
</dbReference>
<comment type="caution">
    <text evidence="1">The sequence shown here is derived from an EMBL/GenBank/DDBJ whole genome shotgun (WGS) entry which is preliminary data.</text>
</comment>
<sequence length="96" mass="11038">MFSNTPAKGREPITCDQHDYLEIACTYRIPISIETMDGEELVFTPKDTKITRDKVEWLLGLRYPGRTDIKVRTDSIASIKALKPNPHFDTVVFKPR</sequence>
<dbReference type="RefSeq" id="WP_170162950.1">
    <property type="nucleotide sequence ID" value="NZ_RJUK01000002.1"/>
</dbReference>
<gene>
    <name evidence="1" type="ORF">EDC38_2896</name>
</gene>
<dbReference type="Proteomes" id="UP000273643">
    <property type="component" value="Unassembled WGS sequence"/>
</dbReference>
<dbReference type="EMBL" id="RJUK01000002">
    <property type="protein sequence ID" value="ROQ18668.1"/>
    <property type="molecule type" value="Genomic_DNA"/>
</dbReference>